<evidence type="ECO:0000256" key="4">
    <source>
        <dbReference type="PROSITE-ProRule" id="PRU00325"/>
    </source>
</evidence>
<evidence type="ECO:0000256" key="2">
    <source>
        <dbReference type="ARBA" id="ARBA00022771"/>
    </source>
</evidence>
<protein>
    <recommendedName>
        <fullName evidence="6">SWIM-type domain-containing protein</fullName>
    </recommendedName>
</protein>
<reference evidence="7 8" key="1">
    <citation type="submission" date="2020-09" db="EMBL/GenBank/DDBJ databases">
        <title>De no assembly of potato wild relative species, Solanum commersonii.</title>
        <authorList>
            <person name="Cho K."/>
        </authorList>
    </citation>
    <scope>NUCLEOTIDE SEQUENCE [LARGE SCALE GENOMIC DNA]</scope>
    <source>
        <strain evidence="7">LZ3.2</strain>
        <tissue evidence="7">Leaf</tissue>
    </source>
</reference>
<keyword evidence="8" id="KW-1185">Reference proteome</keyword>
<feature type="domain" description="SWIM-type" evidence="6">
    <location>
        <begin position="189"/>
        <end position="223"/>
    </location>
</feature>
<dbReference type="OrthoDB" id="1300208at2759"/>
<comment type="caution">
    <text evidence="7">The sequence shown here is derived from an EMBL/GenBank/DDBJ whole genome shotgun (WGS) entry which is preliminary data.</text>
</comment>
<keyword evidence="2 4" id="KW-0863">Zinc-finger</keyword>
<feature type="region of interest" description="Disordered" evidence="5">
    <location>
        <begin position="297"/>
        <end position="317"/>
    </location>
</feature>
<sequence length="317" mass="36161">MLDICIDGSSPTLRIHVNARPPIEPTNSFDDENDTIGNERLGNHSKESLGDHSNESLGDHSMNIHDDPTNVENQSVDAKDPERECFEKWSRAHFPDNKYDAMTTNIAESLNAMLIEEKEYPVASIFNLIANRFGELFRERHAYILKSMGNQMVSSAKKIARKKMIEGDSLYVENVTKDGNQFTMFGEGVTAYVDLLKKSCSCREYDLIKIPCAHAMTALRLKHGNEYGMSIYEYCSPLYKVKSYLLAYLNSINVVPLESEWCVLEELLNVNILPPLVDTKLGRKRREHVKGVGENFKSKRRKNVQFAREPDTREPHV</sequence>
<evidence type="ECO:0000256" key="5">
    <source>
        <dbReference type="SAM" id="MobiDB-lite"/>
    </source>
</evidence>
<evidence type="ECO:0000313" key="7">
    <source>
        <dbReference type="EMBL" id="KAG5605891.1"/>
    </source>
</evidence>
<gene>
    <name evidence="7" type="ORF">H5410_027383</name>
</gene>
<dbReference type="PROSITE" id="PS50966">
    <property type="entry name" value="ZF_SWIM"/>
    <property type="match status" value="1"/>
</dbReference>
<organism evidence="7 8">
    <name type="scientific">Solanum commersonii</name>
    <name type="common">Commerson's wild potato</name>
    <name type="synonym">Commerson's nightshade</name>
    <dbReference type="NCBI Taxonomy" id="4109"/>
    <lineage>
        <taxon>Eukaryota</taxon>
        <taxon>Viridiplantae</taxon>
        <taxon>Streptophyta</taxon>
        <taxon>Embryophyta</taxon>
        <taxon>Tracheophyta</taxon>
        <taxon>Spermatophyta</taxon>
        <taxon>Magnoliopsida</taxon>
        <taxon>eudicotyledons</taxon>
        <taxon>Gunneridae</taxon>
        <taxon>Pentapetalae</taxon>
        <taxon>asterids</taxon>
        <taxon>lamiids</taxon>
        <taxon>Solanales</taxon>
        <taxon>Solanaceae</taxon>
        <taxon>Solanoideae</taxon>
        <taxon>Solaneae</taxon>
        <taxon>Solanum</taxon>
    </lineage>
</organism>
<keyword evidence="1" id="KW-0479">Metal-binding</keyword>
<dbReference type="Proteomes" id="UP000824120">
    <property type="component" value="Chromosome 5"/>
</dbReference>
<dbReference type="InterPro" id="IPR006564">
    <property type="entry name" value="Znf_PMZ"/>
</dbReference>
<feature type="region of interest" description="Disordered" evidence="5">
    <location>
        <begin position="19"/>
        <end position="79"/>
    </location>
</feature>
<proteinExistence type="predicted"/>
<evidence type="ECO:0000256" key="3">
    <source>
        <dbReference type="ARBA" id="ARBA00022833"/>
    </source>
</evidence>
<dbReference type="PANTHER" id="PTHR31973">
    <property type="entry name" value="POLYPROTEIN, PUTATIVE-RELATED"/>
    <property type="match status" value="1"/>
</dbReference>
<dbReference type="Pfam" id="PF04434">
    <property type="entry name" value="SWIM"/>
    <property type="match status" value="1"/>
</dbReference>
<dbReference type="AlphaFoldDB" id="A0A9J5YYZ0"/>
<keyword evidence="3" id="KW-0862">Zinc</keyword>
<name>A0A9J5YYZ0_SOLCO</name>
<evidence type="ECO:0000259" key="6">
    <source>
        <dbReference type="PROSITE" id="PS50966"/>
    </source>
</evidence>
<dbReference type="PANTHER" id="PTHR31973:SF189">
    <property type="entry name" value="TRANSPOSASE, MUDR, PLANT, MULE TRANSPOSASE DOMAIN PROTEIN-RELATED"/>
    <property type="match status" value="1"/>
</dbReference>
<feature type="compositionally biased region" description="Basic and acidic residues" evidence="5">
    <location>
        <begin position="41"/>
        <end position="68"/>
    </location>
</feature>
<feature type="compositionally biased region" description="Basic and acidic residues" evidence="5">
    <location>
        <begin position="308"/>
        <end position="317"/>
    </location>
</feature>
<dbReference type="InterPro" id="IPR007527">
    <property type="entry name" value="Znf_SWIM"/>
</dbReference>
<evidence type="ECO:0000313" key="8">
    <source>
        <dbReference type="Proteomes" id="UP000824120"/>
    </source>
</evidence>
<dbReference type="EMBL" id="JACXVP010000005">
    <property type="protein sequence ID" value="KAG5605891.1"/>
    <property type="molecule type" value="Genomic_DNA"/>
</dbReference>
<dbReference type="SMART" id="SM00575">
    <property type="entry name" value="ZnF_PMZ"/>
    <property type="match status" value="1"/>
</dbReference>
<evidence type="ECO:0000256" key="1">
    <source>
        <dbReference type="ARBA" id="ARBA00022723"/>
    </source>
</evidence>
<dbReference type="GO" id="GO:0008270">
    <property type="term" value="F:zinc ion binding"/>
    <property type="evidence" value="ECO:0007669"/>
    <property type="project" value="UniProtKB-KW"/>
</dbReference>
<accession>A0A9J5YYZ0</accession>